<dbReference type="PANTHER" id="PTHR35563">
    <property type="entry name" value="BARREL METAL-DEPENDENT HYDROLASE, PUTATIVE (AFU_ORTHOLOGUE AFUA_1G16240)-RELATED"/>
    <property type="match status" value="1"/>
</dbReference>
<protein>
    <submittedName>
        <fullName evidence="2">TIM-barrel fold metal-dependent hydrolase</fullName>
    </submittedName>
</protein>
<sequence>MPLAAATAIAAIDSHAHVFARGLPLAAVRRHAPDHDATLAEYLGLLDAHGVSHGVLVQPSFLGTDNRFLLGALRACPARLRGVAVVDPATADDALLHAMAEAGVCGIRLNLVGMPLPDFSRPEWRQLFARVQALDWHVELHRESRDLFLAAQPVLDAGCALVVDHFGRPASPDIAADEGFAWLLGAAGSRRLWVKLSAAYRNWSPASLAPARDAARALLEALGPERLLWGSDWPHTQHRELANYTAAHAALADWVSDADARRQILVDTPAHLFKFKTGDNHDQ</sequence>
<evidence type="ECO:0000313" key="2">
    <source>
        <dbReference type="EMBL" id="MDP9897528.1"/>
    </source>
</evidence>
<evidence type="ECO:0000259" key="1">
    <source>
        <dbReference type="Pfam" id="PF04909"/>
    </source>
</evidence>
<dbReference type="AlphaFoldDB" id="A0AAW8DBP2"/>
<dbReference type="InterPro" id="IPR032466">
    <property type="entry name" value="Metal_Hydrolase"/>
</dbReference>
<dbReference type="SUPFAM" id="SSF51556">
    <property type="entry name" value="Metallo-dependent hydrolases"/>
    <property type="match status" value="1"/>
</dbReference>
<evidence type="ECO:0000313" key="3">
    <source>
        <dbReference type="Proteomes" id="UP001242045"/>
    </source>
</evidence>
<reference evidence="2" key="1">
    <citation type="submission" date="2023-07" db="EMBL/GenBank/DDBJ databases">
        <title>Sorghum-associated microbial communities from plants grown in Nebraska, USA.</title>
        <authorList>
            <person name="Schachtman D."/>
        </authorList>
    </citation>
    <scope>NUCLEOTIDE SEQUENCE</scope>
    <source>
        <strain evidence="2">DS3754</strain>
    </source>
</reference>
<comment type="caution">
    <text evidence="2">The sequence shown here is derived from an EMBL/GenBank/DDBJ whole genome shotgun (WGS) entry which is preliminary data.</text>
</comment>
<dbReference type="EMBL" id="JAUSRD010000029">
    <property type="protein sequence ID" value="MDP9897528.1"/>
    <property type="molecule type" value="Genomic_DNA"/>
</dbReference>
<organism evidence="2 3">
    <name type="scientific">Variovorax boronicumulans</name>
    <dbReference type="NCBI Taxonomy" id="436515"/>
    <lineage>
        <taxon>Bacteria</taxon>
        <taxon>Pseudomonadati</taxon>
        <taxon>Pseudomonadota</taxon>
        <taxon>Betaproteobacteria</taxon>
        <taxon>Burkholderiales</taxon>
        <taxon>Comamonadaceae</taxon>
        <taxon>Variovorax</taxon>
    </lineage>
</organism>
<dbReference type="InterPro" id="IPR052358">
    <property type="entry name" value="Aro_Compnd_Degr_Hydrolases"/>
</dbReference>
<dbReference type="PANTHER" id="PTHR35563:SF2">
    <property type="entry name" value="BARREL METAL-DEPENDENT HYDROLASE, PUTATIVE (AFU_ORTHOLOGUE AFUA_1G16240)-RELATED"/>
    <property type="match status" value="1"/>
</dbReference>
<dbReference type="Gene3D" id="3.20.20.140">
    <property type="entry name" value="Metal-dependent hydrolases"/>
    <property type="match status" value="1"/>
</dbReference>
<dbReference type="RefSeq" id="WP_307687426.1">
    <property type="nucleotide sequence ID" value="NZ_JAUSRD010000029.1"/>
</dbReference>
<accession>A0AAW8DBP2</accession>
<dbReference type="InterPro" id="IPR006680">
    <property type="entry name" value="Amidohydro-rel"/>
</dbReference>
<dbReference type="Proteomes" id="UP001242045">
    <property type="component" value="Unassembled WGS sequence"/>
</dbReference>
<keyword evidence="2" id="KW-0378">Hydrolase</keyword>
<feature type="domain" description="Amidohydrolase-related" evidence="1">
    <location>
        <begin position="12"/>
        <end position="275"/>
    </location>
</feature>
<gene>
    <name evidence="2" type="ORF">J2W31_006675</name>
</gene>
<proteinExistence type="predicted"/>
<dbReference type="GO" id="GO:0016787">
    <property type="term" value="F:hydrolase activity"/>
    <property type="evidence" value="ECO:0007669"/>
    <property type="project" value="UniProtKB-KW"/>
</dbReference>
<dbReference type="Pfam" id="PF04909">
    <property type="entry name" value="Amidohydro_2"/>
    <property type="match status" value="1"/>
</dbReference>
<name>A0AAW8DBP2_9BURK</name>